<protein>
    <submittedName>
        <fullName evidence="3">11288_t:CDS:1</fullName>
    </submittedName>
</protein>
<dbReference type="AlphaFoldDB" id="A0A9N9CE04"/>
<dbReference type="GO" id="GO:0000224">
    <property type="term" value="F:peptide-N4-(N-acetyl-beta-glucosaminyl)asparagine amidase activity"/>
    <property type="evidence" value="ECO:0007669"/>
    <property type="project" value="TreeGrafter"/>
</dbReference>
<comment type="caution">
    <text evidence="3">The sequence shown here is derived from an EMBL/GenBank/DDBJ whole genome shotgun (WGS) entry which is preliminary data.</text>
</comment>
<feature type="non-terminal residue" evidence="3">
    <location>
        <position position="257"/>
    </location>
</feature>
<feature type="domain" description="Glycosyl hydrolase family 92" evidence="2">
    <location>
        <begin position="36"/>
        <end position="70"/>
    </location>
</feature>
<dbReference type="GO" id="GO:0006516">
    <property type="term" value="P:glycoprotein catabolic process"/>
    <property type="evidence" value="ECO:0007669"/>
    <property type="project" value="TreeGrafter"/>
</dbReference>
<dbReference type="Gene3D" id="3.30.2080.10">
    <property type="entry name" value="GH92 mannosidase domain"/>
    <property type="match status" value="1"/>
</dbReference>
<accession>A0A9N9CE04</accession>
<feature type="domain" description="Glycosyl hydrolase family 92" evidence="2">
    <location>
        <begin position="72"/>
        <end position="207"/>
    </location>
</feature>
<gene>
    <name evidence="3" type="ORF">RFULGI_LOCUS6568</name>
</gene>
<dbReference type="InterPro" id="IPR014718">
    <property type="entry name" value="GH-type_carb-bd"/>
</dbReference>
<dbReference type="GO" id="GO:0005829">
    <property type="term" value="C:cytosol"/>
    <property type="evidence" value="ECO:0007669"/>
    <property type="project" value="TreeGrafter"/>
</dbReference>
<dbReference type="OrthoDB" id="2348006at2759"/>
<dbReference type="Pfam" id="PF07971">
    <property type="entry name" value="Glyco_hydro_92"/>
    <property type="match status" value="2"/>
</dbReference>
<dbReference type="Proteomes" id="UP000789396">
    <property type="component" value="Unassembled WGS sequence"/>
</dbReference>
<dbReference type="Gene3D" id="2.70.98.10">
    <property type="match status" value="1"/>
</dbReference>
<reference evidence="3" key="1">
    <citation type="submission" date="2021-06" db="EMBL/GenBank/DDBJ databases">
        <authorList>
            <person name="Kallberg Y."/>
            <person name="Tangrot J."/>
            <person name="Rosling A."/>
        </authorList>
    </citation>
    <scope>NUCLEOTIDE SEQUENCE</scope>
    <source>
        <strain evidence="3">IN212</strain>
    </source>
</reference>
<proteinExistence type="predicted"/>
<dbReference type="PANTHER" id="PTHR12143">
    <property type="entry name" value="PEPTIDE N-GLYCANASE PNGASE -RELATED"/>
    <property type="match status" value="1"/>
</dbReference>
<evidence type="ECO:0000256" key="1">
    <source>
        <dbReference type="SAM" id="MobiDB-lite"/>
    </source>
</evidence>
<dbReference type="Gene3D" id="1.20.1610.10">
    <property type="entry name" value="alpha-1,2-mannosidases domains"/>
    <property type="match status" value="1"/>
</dbReference>
<dbReference type="InterPro" id="IPR050883">
    <property type="entry name" value="PNGase"/>
</dbReference>
<dbReference type="GO" id="GO:0030246">
    <property type="term" value="F:carbohydrate binding"/>
    <property type="evidence" value="ECO:0007669"/>
    <property type="project" value="InterPro"/>
</dbReference>
<evidence type="ECO:0000259" key="2">
    <source>
        <dbReference type="Pfam" id="PF07971"/>
    </source>
</evidence>
<organism evidence="3 4">
    <name type="scientific">Racocetra fulgida</name>
    <dbReference type="NCBI Taxonomy" id="60492"/>
    <lineage>
        <taxon>Eukaryota</taxon>
        <taxon>Fungi</taxon>
        <taxon>Fungi incertae sedis</taxon>
        <taxon>Mucoromycota</taxon>
        <taxon>Glomeromycotina</taxon>
        <taxon>Glomeromycetes</taxon>
        <taxon>Diversisporales</taxon>
        <taxon>Gigasporaceae</taxon>
        <taxon>Racocetra</taxon>
    </lineage>
</organism>
<dbReference type="InterPro" id="IPR012939">
    <property type="entry name" value="Glyco_hydro_92"/>
</dbReference>
<feature type="region of interest" description="Disordered" evidence="1">
    <location>
        <begin position="233"/>
        <end position="257"/>
    </location>
</feature>
<evidence type="ECO:0000313" key="3">
    <source>
        <dbReference type="EMBL" id="CAG8600099.1"/>
    </source>
</evidence>
<sequence>FESGRLYSIGAIMAFDTTKGSIIKSRVGISFISTDQACKNAQEEIPNWDFDLTREKAVEAWEVELEKIQAEIFLKEIGKDIIDWESGYKALVKDAEADPFWYGQMEGRLNLRHYLYYGYIPSSGSVDSCSRTLEYSANDYAISLVAKGLGKTEDHIKYKTRANSITGFITPKRTDGSFDPSVNVLREGYAFLKGTPWEYSLDIPHDWKMSWFRHKEIENGGILEFEMGNEPSKKWPAGWNGDSEDGKFVPPASFDDD</sequence>
<keyword evidence="4" id="KW-1185">Reference proteome</keyword>
<dbReference type="PANTHER" id="PTHR12143:SF38">
    <property type="entry name" value="ALPHA-1,2-MANNOSIDASE FAMILY PROTEIN (AFU_ORTHOLOGUE AFUA_5G10520)"/>
    <property type="match status" value="1"/>
</dbReference>
<dbReference type="EMBL" id="CAJVPZ010008642">
    <property type="protein sequence ID" value="CAG8600099.1"/>
    <property type="molecule type" value="Genomic_DNA"/>
</dbReference>
<name>A0A9N9CE04_9GLOM</name>
<dbReference type="GO" id="GO:0005634">
    <property type="term" value="C:nucleus"/>
    <property type="evidence" value="ECO:0007669"/>
    <property type="project" value="TreeGrafter"/>
</dbReference>
<evidence type="ECO:0000313" key="4">
    <source>
        <dbReference type="Proteomes" id="UP000789396"/>
    </source>
</evidence>